<organism evidence="3">
    <name type="scientific">Triticum aestivum</name>
    <name type="common">Wheat</name>
    <dbReference type="NCBI Taxonomy" id="4565"/>
    <lineage>
        <taxon>Eukaryota</taxon>
        <taxon>Viridiplantae</taxon>
        <taxon>Streptophyta</taxon>
        <taxon>Embryophyta</taxon>
        <taxon>Tracheophyta</taxon>
        <taxon>Spermatophyta</taxon>
        <taxon>Magnoliopsida</taxon>
        <taxon>Liliopsida</taxon>
        <taxon>Poales</taxon>
        <taxon>Poaceae</taxon>
        <taxon>BOP clade</taxon>
        <taxon>Pooideae</taxon>
        <taxon>Triticodae</taxon>
        <taxon>Triticeae</taxon>
        <taxon>Triticinae</taxon>
        <taxon>Triticum</taxon>
    </lineage>
</organism>
<proteinExistence type="predicted"/>
<evidence type="ECO:0000259" key="2">
    <source>
        <dbReference type="Pfam" id="PF24758"/>
    </source>
</evidence>
<dbReference type="Proteomes" id="UP000019116">
    <property type="component" value="Chromosome 7B"/>
</dbReference>
<dbReference type="Gramene" id="TraesCS7B02G413200.1">
    <property type="protein sequence ID" value="TraesCS7B02G413200.1.cds1"/>
    <property type="gene ID" value="TraesCS7B02G413200"/>
</dbReference>
<dbReference type="InterPro" id="IPR055411">
    <property type="entry name" value="LRR_FXL15/At3g58940/PEG3-like"/>
</dbReference>
<dbReference type="InterPro" id="IPR055302">
    <property type="entry name" value="F-box_dom-containing"/>
</dbReference>
<dbReference type="Pfam" id="PF24758">
    <property type="entry name" value="LRR_At5g56370"/>
    <property type="match status" value="1"/>
</dbReference>
<dbReference type="AlphaFoldDB" id="A0A3B6SJY1"/>
<feature type="compositionally biased region" description="Pro residues" evidence="1">
    <location>
        <begin position="96"/>
        <end position="105"/>
    </location>
</feature>
<feature type="compositionally biased region" description="Low complexity" evidence="1">
    <location>
        <begin position="112"/>
        <end position="129"/>
    </location>
</feature>
<evidence type="ECO:0000313" key="4">
    <source>
        <dbReference type="Proteomes" id="UP000019116"/>
    </source>
</evidence>
<reference evidence="3" key="1">
    <citation type="submission" date="2018-08" db="EMBL/GenBank/DDBJ databases">
        <authorList>
            <person name="Rossello M."/>
        </authorList>
    </citation>
    <scope>NUCLEOTIDE SEQUENCE [LARGE SCALE GENOMIC DNA]</scope>
    <source>
        <strain evidence="3">cv. Chinese Spring</strain>
    </source>
</reference>
<feature type="region of interest" description="Disordered" evidence="1">
    <location>
        <begin position="92"/>
        <end position="143"/>
    </location>
</feature>
<dbReference type="PANTHER" id="PTHR32141">
    <property type="match status" value="1"/>
</dbReference>
<protein>
    <recommendedName>
        <fullName evidence="2">F-box/LRR-repeat protein 15/At3g58940/PEG3-like LRR domain-containing protein</fullName>
    </recommendedName>
</protein>
<accession>A0A3B6SJY1</accession>
<dbReference type="Gramene" id="TraesCLE_scaffold_007067_01G000100.1">
    <property type="protein sequence ID" value="TraesCLE_scaffold_007067_01G000100.1"/>
    <property type="gene ID" value="TraesCLE_scaffold_007067_01G000100"/>
</dbReference>
<dbReference type="EnsemblPlants" id="TraesCS7B02G413200.1">
    <property type="protein sequence ID" value="TraesCS7B02G413200.1.cds1"/>
    <property type="gene ID" value="TraesCS7B02G413200"/>
</dbReference>
<name>A0A3B6SJY1_WHEAT</name>
<evidence type="ECO:0000256" key="1">
    <source>
        <dbReference type="SAM" id="MobiDB-lite"/>
    </source>
</evidence>
<dbReference type="Gramene" id="TraesCS7B03G1113400.1">
    <property type="protein sequence ID" value="TraesCS7B03G1113400.1.CDS1"/>
    <property type="gene ID" value="TraesCS7B03G1113400"/>
</dbReference>
<evidence type="ECO:0000313" key="3">
    <source>
        <dbReference type="EnsemblPlants" id="TraesCS7B02G413200.1.cds1"/>
    </source>
</evidence>
<dbReference type="PANTHER" id="PTHR32141:SF112">
    <property type="entry name" value="GENOME ASSEMBLY, CHROMOSOME: II"/>
    <property type="match status" value="1"/>
</dbReference>
<reference evidence="3" key="2">
    <citation type="submission" date="2018-10" db="UniProtKB">
        <authorList>
            <consortium name="EnsemblPlants"/>
        </authorList>
    </citation>
    <scope>IDENTIFICATION</scope>
</reference>
<sequence length="346" mass="37361">MAGRTPFTNLDPATAAGLQRLGFDPHEVDRAKEQLLTYIRAELLPAPPVSDAPPRSIFSRLLITEAAHDPALPTSADRISVLPDALLRNIVSRSPSPTPRAPPSSPCAGAESGSPRSPSSSTHSSGPTRRPSPQPSPASPGHFRRVHLTRSHMGAQQARLARWLKLLATKGVHELVLVNRPWPCDVPLPATLFSISSLVRLYIGLWKFPDTAGLRGASFPNLRELGICTVVMEQGDVDSLVASSPVLEVLSIQGSHKGLRIRVVSQSLRCVQICSSVVENVTVVKDPCLERLILQEGRHAASGLCTRVRIRDAPKLHSFGFLEPGNDVLEIGDNVIMVSIHLQLSL</sequence>
<feature type="domain" description="F-box/LRR-repeat protein 15/At3g58940/PEG3-like LRR" evidence="2">
    <location>
        <begin position="160"/>
        <end position="344"/>
    </location>
</feature>
<keyword evidence="4" id="KW-1185">Reference proteome</keyword>